<evidence type="ECO:0000259" key="2">
    <source>
        <dbReference type="Pfam" id="PF22936"/>
    </source>
</evidence>
<comment type="caution">
    <text evidence="3">The sequence shown here is derived from an EMBL/GenBank/DDBJ whole genome shotgun (WGS) entry which is preliminary data.</text>
</comment>
<name>A0A9R1WZ98_LACSA</name>
<keyword evidence="4" id="KW-1185">Reference proteome</keyword>
<dbReference type="AlphaFoldDB" id="A0A9R1WZ98"/>
<protein>
    <recommendedName>
        <fullName evidence="2">Retrovirus-related Pol polyprotein from transposon TNT 1-94-like beta-barrel domain-containing protein</fullName>
    </recommendedName>
</protein>
<accession>A0A9R1WZ98</accession>
<dbReference type="Proteomes" id="UP000235145">
    <property type="component" value="Unassembled WGS sequence"/>
</dbReference>
<feature type="compositionally biased region" description="Basic and acidic residues" evidence="1">
    <location>
        <begin position="1"/>
        <end position="16"/>
    </location>
</feature>
<dbReference type="Pfam" id="PF22936">
    <property type="entry name" value="Pol_BBD"/>
    <property type="match status" value="1"/>
</dbReference>
<evidence type="ECO:0000256" key="1">
    <source>
        <dbReference type="SAM" id="MobiDB-lite"/>
    </source>
</evidence>
<reference evidence="3 4" key="1">
    <citation type="journal article" date="2017" name="Nat. Commun.">
        <title>Genome assembly with in vitro proximity ligation data and whole-genome triplication in lettuce.</title>
        <authorList>
            <person name="Reyes-Chin-Wo S."/>
            <person name="Wang Z."/>
            <person name="Yang X."/>
            <person name="Kozik A."/>
            <person name="Arikit S."/>
            <person name="Song C."/>
            <person name="Xia L."/>
            <person name="Froenicke L."/>
            <person name="Lavelle D.O."/>
            <person name="Truco M.J."/>
            <person name="Xia R."/>
            <person name="Zhu S."/>
            <person name="Xu C."/>
            <person name="Xu H."/>
            <person name="Xu X."/>
            <person name="Cox K."/>
            <person name="Korf I."/>
            <person name="Meyers B.C."/>
            <person name="Michelmore R.W."/>
        </authorList>
    </citation>
    <scope>NUCLEOTIDE SEQUENCE [LARGE SCALE GENOMIC DNA]</scope>
    <source>
        <strain evidence="4">cv. Salinas</strain>
        <tissue evidence="3">Seedlings</tissue>
    </source>
</reference>
<feature type="region of interest" description="Disordered" evidence="1">
    <location>
        <begin position="1"/>
        <end position="63"/>
    </location>
</feature>
<evidence type="ECO:0000313" key="3">
    <source>
        <dbReference type="EMBL" id="KAJ0193236.1"/>
    </source>
</evidence>
<proteinExistence type="predicted"/>
<gene>
    <name evidence="3" type="ORF">LSAT_V11C800413900</name>
</gene>
<feature type="domain" description="Retrovirus-related Pol polyprotein from transposon TNT 1-94-like beta-barrel" evidence="2">
    <location>
        <begin position="226"/>
        <end position="302"/>
    </location>
</feature>
<dbReference type="EMBL" id="NBSK02000008">
    <property type="protein sequence ID" value="KAJ0193236.1"/>
    <property type="molecule type" value="Genomic_DNA"/>
</dbReference>
<dbReference type="InterPro" id="IPR054722">
    <property type="entry name" value="PolX-like_BBD"/>
</dbReference>
<evidence type="ECO:0000313" key="4">
    <source>
        <dbReference type="Proteomes" id="UP000235145"/>
    </source>
</evidence>
<feature type="compositionally biased region" description="Basic residues" evidence="1">
    <location>
        <begin position="36"/>
        <end position="45"/>
    </location>
</feature>
<sequence>MLLVHENREEHHDPMHDSTNTTTTALYFVSNQTGKSKNKRNKNRNNNRVTTKGGGNSSFSASTNHLAGTNSSNNTQFAGIMGPLPSRNAHNHQSQIFYGQSPATNQFSAPWNWQNPVTGLSQHPHAAGVFFPTHQPQPDHVLQQQPAPLLQHQPSAGLTPSHQHVAFFGQPISLPPGPNSTAFLPQPMGQISTQGSNYYAPQQQPTYLSSIFQAMSIQPSPDNQHYMDTGASSHMNFNQGSMLSLTPCASKSIMVGNGAIIPVSHIGQTFLPFSENKFSLKNVLVSNQIIKNLVYVRRFTTNNRVFVSFDPFSFL</sequence>
<feature type="compositionally biased region" description="Polar residues" evidence="1">
    <location>
        <begin position="17"/>
        <end position="32"/>
    </location>
</feature>
<organism evidence="3 4">
    <name type="scientific">Lactuca sativa</name>
    <name type="common">Garden lettuce</name>
    <dbReference type="NCBI Taxonomy" id="4236"/>
    <lineage>
        <taxon>Eukaryota</taxon>
        <taxon>Viridiplantae</taxon>
        <taxon>Streptophyta</taxon>
        <taxon>Embryophyta</taxon>
        <taxon>Tracheophyta</taxon>
        <taxon>Spermatophyta</taxon>
        <taxon>Magnoliopsida</taxon>
        <taxon>eudicotyledons</taxon>
        <taxon>Gunneridae</taxon>
        <taxon>Pentapetalae</taxon>
        <taxon>asterids</taxon>
        <taxon>campanulids</taxon>
        <taxon>Asterales</taxon>
        <taxon>Asteraceae</taxon>
        <taxon>Cichorioideae</taxon>
        <taxon>Cichorieae</taxon>
        <taxon>Lactucinae</taxon>
        <taxon>Lactuca</taxon>
    </lineage>
</organism>